<comment type="caution">
    <text evidence="2">The sequence shown here is derived from an EMBL/GenBank/DDBJ whole genome shotgun (WGS) entry which is preliminary data.</text>
</comment>
<dbReference type="Pfam" id="PF12872">
    <property type="entry name" value="OST-HTH"/>
    <property type="match status" value="1"/>
</dbReference>
<dbReference type="PROSITE" id="PS51644">
    <property type="entry name" value="HTH_OST"/>
    <property type="match status" value="1"/>
</dbReference>
<proteinExistence type="predicted"/>
<dbReference type="EMBL" id="QRVK01000003">
    <property type="protein sequence ID" value="RGS43940.1"/>
    <property type="molecule type" value="Genomic_DNA"/>
</dbReference>
<name>A0A412IV46_9FIRM</name>
<sequence length="303" mass="34247">MRAALYIDCGSIKVEDIPYIYEEIRKTDDLVISKMFGVEMKDASEIAGRLRIRNNLHCGGDQTSALVALAVEVMADAIDEDVQKTYIATGDLAVLPLLDKLKLMRTSVVVIGPCGADRALIDNSEKYTYLEVINGGECTAEIPSVDEIAGRIYSVSSYYNGMGEDVELEQVYKSLIRRYPDFDVRNYGYTHLSTFVKKNVSGVQVVNDDRGGSCIKIVDDRKNIDDFAYEYVADRGYTIDDMAELIDALREKFPGFAMENYGYHTDYGFILSFSRFQIWENKGIKMKRSFKLSSRSDEETEEL</sequence>
<accession>A0A412IV46</accession>
<dbReference type="Gene3D" id="3.30.420.610">
    <property type="entry name" value="LOTUS domain-like"/>
    <property type="match status" value="1"/>
</dbReference>
<dbReference type="CDD" id="cd10146">
    <property type="entry name" value="LabA_like_C"/>
    <property type="match status" value="1"/>
</dbReference>
<dbReference type="InterPro" id="IPR041966">
    <property type="entry name" value="LOTUS-like"/>
</dbReference>
<dbReference type="Proteomes" id="UP000283295">
    <property type="component" value="Unassembled WGS sequence"/>
</dbReference>
<dbReference type="OrthoDB" id="2065772at2"/>
<evidence type="ECO:0000259" key="1">
    <source>
        <dbReference type="PROSITE" id="PS51644"/>
    </source>
</evidence>
<dbReference type="InterPro" id="IPR025605">
    <property type="entry name" value="OST-HTH/LOTUS_dom"/>
</dbReference>
<reference evidence="2 3" key="1">
    <citation type="submission" date="2018-08" db="EMBL/GenBank/DDBJ databases">
        <title>A genome reference for cultivated species of the human gut microbiota.</title>
        <authorList>
            <person name="Zou Y."/>
            <person name="Xue W."/>
            <person name="Luo G."/>
        </authorList>
    </citation>
    <scope>NUCLEOTIDE SEQUENCE [LARGE SCALE GENOMIC DNA]</scope>
    <source>
        <strain evidence="2 3">AF22-21</strain>
    </source>
</reference>
<dbReference type="AlphaFoldDB" id="A0A412IV46"/>
<organism evidence="2 3">
    <name type="scientific">Coprococcus eutactus</name>
    <dbReference type="NCBI Taxonomy" id="33043"/>
    <lineage>
        <taxon>Bacteria</taxon>
        <taxon>Bacillati</taxon>
        <taxon>Bacillota</taxon>
        <taxon>Clostridia</taxon>
        <taxon>Lachnospirales</taxon>
        <taxon>Lachnospiraceae</taxon>
        <taxon>Coprococcus</taxon>
    </lineage>
</organism>
<evidence type="ECO:0000313" key="2">
    <source>
        <dbReference type="EMBL" id="RGS43940.1"/>
    </source>
</evidence>
<evidence type="ECO:0000313" key="3">
    <source>
        <dbReference type="Proteomes" id="UP000283295"/>
    </source>
</evidence>
<feature type="domain" description="HTH OST-type" evidence="1">
    <location>
        <begin position="144"/>
        <end position="219"/>
    </location>
</feature>
<protein>
    <recommendedName>
        <fullName evidence="1">HTH OST-type domain-containing protein</fullName>
    </recommendedName>
</protein>
<gene>
    <name evidence="2" type="ORF">DWX94_02435</name>
</gene>